<reference evidence="1 2" key="1">
    <citation type="journal article" date="2018" name="MBio">
        <title>Comparative Genomics Reveals the Core Gene Toolbox for the Fungus-Insect Symbiosis.</title>
        <authorList>
            <person name="Wang Y."/>
            <person name="Stata M."/>
            <person name="Wang W."/>
            <person name="Stajich J.E."/>
            <person name="White M.M."/>
            <person name="Moncalvo J.M."/>
        </authorList>
    </citation>
    <scope>NUCLEOTIDE SEQUENCE [LARGE SCALE GENOMIC DNA]</scope>
    <source>
        <strain evidence="1 2">AUS-126-30</strain>
    </source>
</reference>
<organism evidence="1 2">
    <name type="scientific">Smittium angustum</name>
    <dbReference type="NCBI Taxonomy" id="133377"/>
    <lineage>
        <taxon>Eukaryota</taxon>
        <taxon>Fungi</taxon>
        <taxon>Fungi incertae sedis</taxon>
        <taxon>Zoopagomycota</taxon>
        <taxon>Kickxellomycotina</taxon>
        <taxon>Harpellomycetes</taxon>
        <taxon>Harpellales</taxon>
        <taxon>Legeriomycetaceae</taxon>
        <taxon>Smittium</taxon>
    </lineage>
</organism>
<sequence>MDSRKSEIRKSITEPSKFDSVNCSDPTEWISRYELHSRKSAWTDEDKVDLLELYLHGKDLVWYKRNKDKFVNWVELKKMFLEKYEGKEVEILAWNKLQRIKQ</sequence>
<evidence type="ECO:0008006" key="3">
    <source>
        <dbReference type="Google" id="ProtNLM"/>
    </source>
</evidence>
<accession>A0A2U1IV96</accession>
<proteinExistence type="predicted"/>
<keyword evidence="2" id="KW-1185">Reference proteome</keyword>
<feature type="non-terminal residue" evidence="1">
    <location>
        <position position="102"/>
    </location>
</feature>
<evidence type="ECO:0000313" key="1">
    <source>
        <dbReference type="EMBL" id="PVZ96652.1"/>
    </source>
</evidence>
<gene>
    <name evidence="1" type="ORF">BB558_007427</name>
</gene>
<name>A0A2U1IV96_SMIAN</name>
<protein>
    <recommendedName>
        <fullName evidence="3">Retrotransposon gag domain-containing protein</fullName>
    </recommendedName>
</protein>
<dbReference type="Proteomes" id="UP000245591">
    <property type="component" value="Unassembled WGS sequence"/>
</dbReference>
<evidence type="ECO:0000313" key="2">
    <source>
        <dbReference type="Proteomes" id="UP000245591"/>
    </source>
</evidence>
<dbReference type="EMBL" id="MBFU01001218">
    <property type="protein sequence ID" value="PVZ96652.1"/>
    <property type="molecule type" value="Genomic_DNA"/>
</dbReference>
<dbReference type="AlphaFoldDB" id="A0A2U1IV96"/>
<comment type="caution">
    <text evidence="1">The sequence shown here is derived from an EMBL/GenBank/DDBJ whole genome shotgun (WGS) entry which is preliminary data.</text>
</comment>